<reference evidence="3 4" key="1">
    <citation type="journal article" date="2013" name="PLoS Genet.">
        <title>The genome and development-dependent transcriptomes of Pyronema confluens: a window into fungal evolution.</title>
        <authorList>
            <person name="Traeger S."/>
            <person name="Altegoer F."/>
            <person name="Freitag M."/>
            <person name="Gabaldon T."/>
            <person name="Kempken F."/>
            <person name="Kumar A."/>
            <person name="Marcet-Houben M."/>
            <person name="Poggeler S."/>
            <person name="Stajich J.E."/>
            <person name="Nowrousian M."/>
        </authorList>
    </citation>
    <scope>NUCLEOTIDE SEQUENCE [LARGE SCALE GENOMIC DNA]</scope>
    <source>
        <strain evidence="4">CBS 100304</strain>
        <tissue evidence="3">Vegetative mycelium</tissue>
    </source>
</reference>
<feature type="chain" id="PRO_5004651478" description="Endonuclease/exonuclease/phosphatase domain-containing protein" evidence="1">
    <location>
        <begin position="19"/>
        <end position="605"/>
    </location>
</feature>
<dbReference type="Pfam" id="PF03372">
    <property type="entry name" value="Exo_endo_phos"/>
    <property type="match status" value="1"/>
</dbReference>
<dbReference type="eggNOG" id="ENOG502QV0U">
    <property type="taxonomic scope" value="Eukaryota"/>
</dbReference>
<dbReference type="PANTHER" id="PTHR42834">
    <property type="entry name" value="ENDONUCLEASE/EXONUCLEASE/PHOSPHATASE FAMILY PROTEIN (AFU_ORTHOLOGUE AFUA_3G09210)"/>
    <property type="match status" value="1"/>
</dbReference>
<dbReference type="InterPro" id="IPR005135">
    <property type="entry name" value="Endo/exonuclease/phosphatase"/>
</dbReference>
<dbReference type="GO" id="GO:0003824">
    <property type="term" value="F:catalytic activity"/>
    <property type="evidence" value="ECO:0007669"/>
    <property type="project" value="InterPro"/>
</dbReference>
<organism evidence="3 4">
    <name type="scientific">Pyronema omphalodes (strain CBS 100304)</name>
    <name type="common">Pyronema confluens</name>
    <dbReference type="NCBI Taxonomy" id="1076935"/>
    <lineage>
        <taxon>Eukaryota</taxon>
        <taxon>Fungi</taxon>
        <taxon>Dikarya</taxon>
        <taxon>Ascomycota</taxon>
        <taxon>Pezizomycotina</taxon>
        <taxon>Pezizomycetes</taxon>
        <taxon>Pezizales</taxon>
        <taxon>Pyronemataceae</taxon>
        <taxon>Pyronema</taxon>
    </lineage>
</organism>
<evidence type="ECO:0000313" key="3">
    <source>
        <dbReference type="EMBL" id="CCX32983.1"/>
    </source>
</evidence>
<dbReference type="OrthoDB" id="47488at2759"/>
<evidence type="ECO:0000259" key="2">
    <source>
        <dbReference type="Pfam" id="PF03372"/>
    </source>
</evidence>
<dbReference type="OMA" id="LWVTVKP"/>
<dbReference type="STRING" id="1076935.U4LM18"/>
<name>U4LM18_PYROM</name>
<proteinExistence type="predicted"/>
<evidence type="ECO:0000256" key="1">
    <source>
        <dbReference type="SAM" id="SignalP"/>
    </source>
</evidence>
<dbReference type="PANTHER" id="PTHR42834:SF1">
    <property type="entry name" value="ENDONUCLEASE_EXONUCLEASE_PHOSPHATASE FAMILY PROTEIN (AFU_ORTHOLOGUE AFUA_3G09210)"/>
    <property type="match status" value="1"/>
</dbReference>
<keyword evidence="4" id="KW-1185">Reference proteome</keyword>
<gene>
    <name evidence="3" type="ORF">PCON_14008</name>
</gene>
<dbReference type="SUPFAM" id="SSF56219">
    <property type="entry name" value="DNase I-like"/>
    <property type="match status" value="1"/>
</dbReference>
<evidence type="ECO:0000313" key="4">
    <source>
        <dbReference type="Proteomes" id="UP000018144"/>
    </source>
</evidence>
<dbReference type="InterPro" id="IPR036691">
    <property type="entry name" value="Endo/exonu/phosph_ase_sf"/>
</dbReference>
<dbReference type="Proteomes" id="UP000018144">
    <property type="component" value="Unassembled WGS sequence"/>
</dbReference>
<dbReference type="AlphaFoldDB" id="U4LM18"/>
<keyword evidence="1" id="KW-0732">Signal</keyword>
<dbReference type="EMBL" id="HF935976">
    <property type="protein sequence ID" value="CCX32983.1"/>
    <property type="molecule type" value="Genomic_DNA"/>
</dbReference>
<accession>U4LM18</accession>
<feature type="signal peptide" evidence="1">
    <location>
        <begin position="1"/>
        <end position="18"/>
    </location>
</feature>
<feature type="domain" description="Endonuclease/exonuclease/phosphatase" evidence="2">
    <location>
        <begin position="307"/>
        <end position="595"/>
    </location>
</feature>
<protein>
    <recommendedName>
        <fullName evidence="2">Endonuclease/exonuclease/phosphatase domain-containing protein</fullName>
    </recommendedName>
</protein>
<dbReference type="Gene3D" id="3.60.10.10">
    <property type="entry name" value="Endonuclease/exonuclease/phosphatase"/>
    <property type="match status" value="1"/>
</dbReference>
<sequence>MRSYVLTTLVYYLGVASAVSIAEINGPAFLSPYAGKSVTDVTGLVTAVGPSGFFLRDVASTSPRRRSQPGSQAVYVFNATAAKNVTAGDIVNIGSASVVEYQNNKAYIPLTELTNPSAIKTVSKGNEVFPIPLGRNGLQPPTGQFSALDKGDIFGLPNGASKISTTNATLAPTKFGLDFWESLSGEYVDISSPTSLGATSQYGDLWIRGDWAVTGLNSAGGLTITTGTSSDANPETIIIGSPLDGTKNPSVKLGDTLNPIQGVITYGFGFYRLLPTTAISIKNARNTTNPVTTLKSEKSCKAVTIGQYNVENLSPSSSHLNAIADHIGYNMGSPDLIYVQELQDNSGATDDGTTNGNMTLAALAYAIEGISGIPYQWAEVDPENNLDGGQPGGNIRVAYLYNPAVFSLSGTPGTASEATTVQPGPKLSLNPGRIDPKNVAFTNSRKPLVAQFSVKGTQKPFFAINVHSGSKGGSSSLHGDARPPMNGGIEDRIAQHEAIVNFVQALEREDASVNVLAAGDFNEFSGVAPMDVFKDLMWDVDEVAGVRKEERYTYNYDMNCQQLDHTLVSAGLKEKVRGYQHLHVNTWREVETSDHDPSVGVYDVC</sequence>